<dbReference type="Gene3D" id="3.40.630.30">
    <property type="match status" value="1"/>
</dbReference>
<evidence type="ECO:0000313" key="4">
    <source>
        <dbReference type="EMBL" id="MUG70417.1"/>
    </source>
</evidence>
<dbReference type="SUPFAM" id="SSF55729">
    <property type="entry name" value="Acyl-CoA N-acyltransferases (Nat)"/>
    <property type="match status" value="1"/>
</dbReference>
<dbReference type="GO" id="GO:0016747">
    <property type="term" value="F:acyltransferase activity, transferring groups other than amino-acyl groups"/>
    <property type="evidence" value="ECO:0007669"/>
    <property type="project" value="InterPro"/>
</dbReference>
<evidence type="ECO:0000259" key="3">
    <source>
        <dbReference type="PROSITE" id="PS51186"/>
    </source>
</evidence>
<comment type="caution">
    <text evidence="4">The sequence shown here is derived from an EMBL/GenBank/DDBJ whole genome shotgun (WGS) entry which is preliminary data.</text>
</comment>
<feature type="domain" description="N-acetyltransferase" evidence="3">
    <location>
        <begin position="1"/>
        <end position="139"/>
    </location>
</feature>
<keyword evidence="1 4" id="KW-0808">Transferase</keyword>
<evidence type="ECO:0000256" key="1">
    <source>
        <dbReference type="ARBA" id="ARBA00022679"/>
    </source>
</evidence>
<accession>A0A7X3CRN2</accession>
<sequence>MLTNLKTQLQEPAVRELLEYSIFPDPDLLEQVVGEYERSEELELYGYEEQGELVGIVGFTVSDRNEMEIKHLAVHPDARGRGYGRGQILELLALKKPARIVTETDEEAVNFYRNIGFTVIGLGEKYPGIERYRCEYEAEIDE</sequence>
<keyword evidence="2" id="KW-0012">Acyltransferase</keyword>
<dbReference type="InterPro" id="IPR050832">
    <property type="entry name" value="Bact_Acetyltransf"/>
</dbReference>
<dbReference type="InterPro" id="IPR016181">
    <property type="entry name" value="Acyl_CoA_acyltransferase"/>
</dbReference>
<dbReference type="PROSITE" id="PS51186">
    <property type="entry name" value="GNAT"/>
    <property type="match status" value="1"/>
</dbReference>
<dbReference type="PANTHER" id="PTHR43877">
    <property type="entry name" value="AMINOALKYLPHOSPHONATE N-ACETYLTRANSFERASE-RELATED-RELATED"/>
    <property type="match status" value="1"/>
</dbReference>
<dbReference type="EMBL" id="WNZX01000004">
    <property type="protein sequence ID" value="MUG70417.1"/>
    <property type="molecule type" value="Genomic_DNA"/>
</dbReference>
<dbReference type="InterPro" id="IPR000182">
    <property type="entry name" value="GNAT_dom"/>
</dbReference>
<organism evidence="4 5">
    <name type="scientific">Paenibacillus validus</name>
    <dbReference type="NCBI Taxonomy" id="44253"/>
    <lineage>
        <taxon>Bacteria</taxon>
        <taxon>Bacillati</taxon>
        <taxon>Bacillota</taxon>
        <taxon>Bacilli</taxon>
        <taxon>Bacillales</taxon>
        <taxon>Paenibacillaceae</taxon>
        <taxon>Paenibacillus</taxon>
    </lineage>
</organism>
<dbReference type="AlphaFoldDB" id="A0A7X3CRN2"/>
<reference evidence="4 5" key="1">
    <citation type="submission" date="2019-11" db="EMBL/GenBank/DDBJ databases">
        <title>Draft genome sequences of five Paenibacillus species of dairy origin.</title>
        <authorList>
            <person name="Olajide A.M."/>
            <person name="Chen S."/>
            <person name="Lapointe G."/>
        </authorList>
    </citation>
    <scope>NUCLEOTIDE SEQUENCE [LARGE SCALE GENOMIC DNA]</scope>
    <source>
        <strain evidence="4 5">2CS3</strain>
    </source>
</reference>
<gene>
    <name evidence="4" type="ORF">GNP93_06960</name>
</gene>
<protein>
    <submittedName>
        <fullName evidence="4">GNAT family N-acetyltransferase</fullName>
    </submittedName>
</protein>
<dbReference type="Pfam" id="PF00583">
    <property type="entry name" value="Acetyltransf_1"/>
    <property type="match status" value="1"/>
</dbReference>
<evidence type="ECO:0000256" key="2">
    <source>
        <dbReference type="ARBA" id="ARBA00023315"/>
    </source>
</evidence>
<keyword evidence="5" id="KW-1185">Reference proteome</keyword>
<dbReference type="CDD" id="cd04301">
    <property type="entry name" value="NAT_SF"/>
    <property type="match status" value="1"/>
</dbReference>
<proteinExistence type="predicted"/>
<evidence type="ECO:0000313" key="5">
    <source>
        <dbReference type="Proteomes" id="UP000450917"/>
    </source>
</evidence>
<name>A0A7X3CRN2_9BACL</name>
<dbReference type="Proteomes" id="UP000450917">
    <property type="component" value="Unassembled WGS sequence"/>
</dbReference>